<reference evidence="8 9" key="1">
    <citation type="submission" date="2012-07" db="EMBL/GenBank/DDBJ databases">
        <title>Draft genome sequence of Desulfovibrio magneticus str. Maddingley MBC34 obtained from a metagenomic sequence of a methanogenic enrichment isolated from coal-seam formation water in Victoria, Australia.</title>
        <authorList>
            <person name="Greenfield P."/>
            <person name="Hendry P."/>
            <person name="Li D."/>
            <person name="Rosewarne C.P."/>
            <person name="Tran-Dinh N."/>
            <person name="Elbourne L.D.H."/>
            <person name="Paulsen I.T."/>
            <person name="Midgley D.J."/>
        </authorList>
    </citation>
    <scope>NUCLEOTIDE SEQUENCE [LARGE SCALE GENOMIC DNA]</scope>
    <source>
        <strain evidence="9">Maddingley MBC34</strain>
    </source>
</reference>
<keyword evidence="3 7" id="KW-1133">Transmembrane helix</keyword>
<comment type="caution">
    <text evidence="8">The sequence shown here is derived from an EMBL/GenBank/DDBJ whole genome shotgun (WGS) entry which is preliminary data.</text>
</comment>
<dbReference type="Pfam" id="PF04347">
    <property type="entry name" value="FliO"/>
    <property type="match status" value="1"/>
</dbReference>
<dbReference type="PANTHER" id="PTHR38766:SF1">
    <property type="entry name" value="FLAGELLAR PROTEIN FLIO"/>
    <property type="match status" value="1"/>
</dbReference>
<dbReference type="PATRIC" id="fig|1206767.3.peg.3730"/>
<evidence type="ECO:0000256" key="3">
    <source>
        <dbReference type="ARBA" id="ARBA00022989"/>
    </source>
</evidence>
<evidence type="ECO:0000256" key="6">
    <source>
        <dbReference type="ARBA" id="ARBA00037937"/>
    </source>
</evidence>
<sequence>MPDPTAAAPLPSVEYGLTGVALKMGLTLAVLLGVIFAAFWLLKRYGPKIGLGPGGRGGMLRLVDHLAVGPKKSVVVVRFLNKDLVLGVTDHSITRLAEVDHAANADFADALAAKTAQTDDAP</sequence>
<evidence type="ECO:0000256" key="1">
    <source>
        <dbReference type="ARBA" id="ARBA00022475"/>
    </source>
</evidence>
<keyword evidence="4 7" id="KW-0472">Membrane</keyword>
<evidence type="ECO:0000256" key="7">
    <source>
        <dbReference type="RuleBase" id="RU362064"/>
    </source>
</evidence>
<dbReference type="Proteomes" id="UP000006272">
    <property type="component" value="Unassembled WGS sequence"/>
</dbReference>
<keyword evidence="8" id="KW-0969">Cilium</keyword>
<keyword evidence="8" id="KW-0966">Cell projection</keyword>
<proteinExistence type="inferred from homology"/>
<evidence type="ECO:0000313" key="8">
    <source>
        <dbReference type="EMBL" id="EKO37495.1"/>
    </source>
</evidence>
<comment type="subcellular location">
    <subcellularLocation>
        <location evidence="7">Cell membrane</location>
    </subcellularLocation>
    <subcellularLocation>
        <location evidence="7">Bacterial flagellum basal body</location>
    </subcellularLocation>
</comment>
<dbReference type="InterPro" id="IPR022781">
    <property type="entry name" value="Flagellar_biosynth_FliO"/>
</dbReference>
<dbReference type="EMBL" id="ALAO01000409">
    <property type="protein sequence ID" value="EKO37495.1"/>
    <property type="molecule type" value="Genomic_DNA"/>
</dbReference>
<dbReference type="InterPro" id="IPR052205">
    <property type="entry name" value="FliO/MopB"/>
</dbReference>
<protein>
    <recommendedName>
        <fullName evidence="7">Flagellar protein</fullName>
    </recommendedName>
</protein>
<keyword evidence="8" id="KW-0282">Flagellum</keyword>
<keyword evidence="2 7" id="KW-0812">Transmembrane</keyword>
<feature type="transmembrane region" description="Helical" evidence="7">
    <location>
        <begin position="20"/>
        <end position="42"/>
    </location>
</feature>
<comment type="similarity">
    <text evidence="6 7">Belongs to the FliO/MopB family.</text>
</comment>
<name>K6GKK3_9BACT</name>
<keyword evidence="5 7" id="KW-0975">Bacterial flagellum</keyword>
<dbReference type="GO" id="GO:0044781">
    <property type="term" value="P:bacterial-type flagellum organization"/>
    <property type="evidence" value="ECO:0007669"/>
    <property type="project" value="UniProtKB-UniRule"/>
</dbReference>
<gene>
    <name evidence="8" type="ORF">B193_3834</name>
</gene>
<keyword evidence="1 7" id="KW-1003">Cell membrane</keyword>
<dbReference type="NCBIfam" id="TIGR03500">
    <property type="entry name" value="FliO_TIGR"/>
    <property type="match status" value="1"/>
</dbReference>
<evidence type="ECO:0000313" key="9">
    <source>
        <dbReference type="Proteomes" id="UP000006272"/>
    </source>
</evidence>
<dbReference type="GO" id="GO:0005886">
    <property type="term" value="C:plasma membrane"/>
    <property type="evidence" value="ECO:0007669"/>
    <property type="project" value="UniProtKB-SubCell"/>
</dbReference>
<evidence type="ECO:0000256" key="5">
    <source>
        <dbReference type="ARBA" id="ARBA00023143"/>
    </source>
</evidence>
<dbReference type="GO" id="GO:0009425">
    <property type="term" value="C:bacterial-type flagellum basal body"/>
    <property type="evidence" value="ECO:0007669"/>
    <property type="project" value="UniProtKB-SubCell"/>
</dbReference>
<accession>K6GKK3</accession>
<dbReference type="AlphaFoldDB" id="K6GKK3"/>
<dbReference type="PANTHER" id="PTHR38766">
    <property type="entry name" value="FLAGELLAR PROTEIN FLIO"/>
    <property type="match status" value="1"/>
</dbReference>
<evidence type="ECO:0000256" key="4">
    <source>
        <dbReference type="ARBA" id="ARBA00023136"/>
    </source>
</evidence>
<organism evidence="8 9">
    <name type="scientific">Solidesulfovibrio magneticus str. Maddingley MBC34</name>
    <dbReference type="NCBI Taxonomy" id="1206767"/>
    <lineage>
        <taxon>Bacteria</taxon>
        <taxon>Pseudomonadati</taxon>
        <taxon>Thermodesulfobacteriota</taxon>
        <taxon>Desulfovibrionia</taxon>
        <taxon>Desulfovibrionales</taxon>
        <taxon>Desulfovibrionaceae</taxon>
        <taxon>Solidesulfovibrio</taxon>
    </lineage>
</organism>
<evidence type="ECO:0000256" key="2">
    <source>
        <dbReference type="ARBA" id="ARBA00022692"/>
    </source>
</evidence>